<evidence type="ECO:0000313" key="2">
    <source>
        <dbReference type="Proteomes" id="UP000499080"/>
    </source>
</evidence>
<feature type="non-terminal residue" evidence="1">
    <location>
        <position position="1"/>
    </location>
</feature>
<dbReference type="Proteomes" id="UP000499080">
    <property type="component" value="Unassembled WGS sequence"/>
</dbReference>
<name>A0A4Y2LIS4_ARAVE</name>
<organism evidence="1 2">
    <name type="scientific">Araneus ventricosus</name>
    <name type="common">Orbweaver spider</name>
    <name type="synonym">Epeira ventricosa</name>
    <dbReference type="NCBI Taxonomy" id="182803"/>
    <lineage>
        <taxon>Eukaryota</taxon>
        <taxon>Metazoa</taxon>
        <taxon>Ecdysozoa</taxon>
        <taxon>Arthropoda</taxon>
        <taxon>Chelicerata</taxon>
        <taxon>Arachnida</taxon>
        <taxon>Araneae</taxon>
        <taxon>Araneomorphae</taxon>
        <taxon>Entelegynae</taxon>
        <taxon>Araneoidea</taxon>
        <taxon>Araneidae</taxon>
        <taxon>Araneus</taxon>
    </lineage>
</organism>
<comment type="caution">
    <text evidence="1">The sequence shown here is derived from an EMBL/GenBank/DDBJ whole genome shotgun (WGS) entry which is preliminary data.</text>
</comment>
<keyword evidence="2" id="KW-1185">Reference proteome</keyword>
<accession>A0A4Y2LIS4</accession>
<dbReference type="EMBL" id="BGPR01119060">
    <property type="protein sequence ID" value="GBN14658.1"/>
    <property type="molecule type" value="Genomic_DNA"/>
</dbReference>
<protein>
    <submittedName>
        <fullName evidence="1">Uncharacterized protein</fullName>
    </submittedName>
</protein>
<gene>
    <name evidence="1" type="ORF">AVEN_228288_1</name>
</gene>
<proteinExistence type="predicted"/>
<dbReference type="AlphaFoldDB" id="A0A4Y2LIS4"/>
<evidence type="ECO:0000313" key="1">
    <source>
        <dbReference type="EMBL" id="GBN14658.1"/>
    </source>
</evidence>
<sequence>FPLLTPIFHTSEEVENLNSSDLSVLEHIIQPQHSLPLPESLEVVETSLSVSLQTISALSLPNPLRFYNTDRVYVSLRFPYKVPLALETLRWSVLWETEKGEMSQQKRNAKAWETAAALHIEKPPNKSVAMRADTNLFDDDAMSHFLQF</sequence>
<reference evidence="1 2" key="1">
    <citation type="journal article" date="2019" name="Sci. Rep.">
        <title>Orb-weaving spider Araneus ventricosus genome elucidates the spidroin gene catalogue.</title>
        <authorList>
            <person name="Kono N."/>
            <person name="Nakamura H."/>
            <person name="Ohtoshi R."/>
            <person name="Moran D.A.P."/>
            <person name="Shinohara A."/>
            <person name="Yoshida Y."/>
            <person name="Fujiwara M."/>
            <person name="Mori M."/>
            <person name="Tomita M."/>
            <person name="Arakawa K."/>
        </authorList>
    </citation>
    <scope>NUCLEOTIDE SEQUENCE [LARGE SCALE GENOMIC DNA]</scope>
</reference>